<evidence type="ECO:0000313" key="1">
    <source>
        <dbReference type="EMBL" id="CAE8599587.1"/>
    </source>
</evidence>
<comment type="caution">
    <text evidence="1">The sequence shown here is derived from an EMBL/GenBank/DDBJ whole genome shotgun (WGS) entry which is preliminary data.</text>
</comment>
<dbReference type="Proteomes" id="UP000654075">
    <property type="component" value="Unassembled WGS sequence"/>
</dbReference>
<sequence>GRGRLIINMAAQGLDDEAASRWCGWLDGRLEAACVGEWNAEVLDLSSNKLTAAGLGLILWLLLHYHVQCDAVRLGSNNQVCNQATRGDDGLVLV</sequence>
<keyword evidence="2" id="KW-1185">Reference proteome</keyword>
<gene>
    <name evidence="1" type="ORF">PGLA1383_LOCUS17933</name>
</gene>
<name>A0A813EG07_POLGL</name>
<dbReference type="AlphaFoldDB" id="A0A813EG07"/>
<feature type="non-terminal residue" evidence="1">
    <location>
        <position position="94"/>
    </location>
</feature>
<dbReference type="EMBL" id="CAJNNV010011281">
    <property type="protein sequence ID" value="CAE8599587.1"/>
    <property type="molecule type" value="Genomic_DNA"/>
</dbReference>
<organism evidence="1 2">
    <name type="scientific">Polarella glacialis</name>
    <name type="common">Dinoflagellate</name>
    <dbReference type="NCBI Taxonomy" id="89957"/>
    <lineage>
        <taxon>Eukaryota</taxon>
        <taxon>Sar</taxon>
        <taxon>Alveolata</taxon>
        <taxon>Dinophyceae</taxon>
        <taxon>Suessiales</taxon>
        <taxon>Suessiaceae</taxon>
        <taxon>Polarella</taxon>
    </lineage>
</organism>
<evidence type="ECO:0000313" key="2">
    <source>
        <dbReference type="Proteomes" id="UP000654075"/>
    </source>
</evidence>
<protein>
    <submittedName>
        <fullName evidence="1">Uncharacterized protein</fullName>
    </submittedName>
</protein>
<reference evidence="1" key="1">
    <citation type="submission" date="2021-02" db="EMBL/GenBank/DDBJ databases">
        <authorList>
            <person name="Dougan E. K."/>
            <person name="Rhodes N."/>
            <person name="Thang M."/>
            <person name="Chan C."/>
        </authorList>
    </citation>
    <scope>NUCLEOTIDE SEQUENCE</scope>
</reference>
<proteinExistence type="predicted"/>
<accession>A0A813EG07</accession>